<dbReference type="InterPro" id="IPR036396">
    <property type="entry name" value="Cyt_P450_sf"/>
</dbReference>
<evidence type="ECO:0000256" key="13">
    <source>
        <dbReference type="RuleBase" id="RU000461"/>
    </source>
</evidence>
<evidence type="ECO:0000256" key="1">
    <source>
        <dbReference type="ARBA" id="ARBA00001971"/>
    </source>
</evidence>
<evidence type="ECO:0000256" key="9">
    <source>
        <dbReference type="ARBA" id="ARBA00023002"/>
    </source>
</evidence>
<keyword evidence="6 13" id="KW-0479">Metal-binding</keyword>
<evidence type="ECO:0000313" key="14">
    <source>
        <dbReference type="Proteomes" id="UP000695000"/>
    </source>
</evidence>
<sequence length="497" mass="57933">MLFVLISCVLLVFIFWKLMKRQTLWRQRNVTQGTAIPIFGDSWKTFLKQESFVEMVQRKYNEFPSARYTGIYRMSFPTLMIRDPELITRIAIKDFDHFTDHRTFFSDQADPLWNKNLFSLRGEKWKEMRAILSPVFTGSKMRLMFDLMKACSDQFVAHFLERSDVVLEVSDAFTRFANDVIASCAFGVKCDSLKQPENEFYAMGKDATDFSTLSRKFKIFFFFLVPNISKKFKFSIFSRKVGDFFKGLVKENIEMREVNGIKRNDLINLLMEARKKELSHEDITAQALVFFFAGFDSVSTLMSFLAYELALNPEVQDKLRDEIDETLISCKGNLRYEDLQSMKYLDMVIAETLRKWPSTFVVDRVCVKPYTIPALEKSESDLHLNAGDVLWLPIFGIQRDPNYYTDPERFDPERFNDENKGRIGTSTYIPFGLGPRNCIGSRFALLETKLLFIQILSNFKIEVDAETTVPLKLDRHKFGITSEGGFWLGFKSRRRSK</sequence>
<dbReference type="PROSITE" id="PS00086">
    <property type="entry name" value="CYTOCHROME_P450"/>
    <property type="match status" value="1"/>
</dbReference>
<name>A0ABM1M6K4_NICVS</name>
<dbReference type="SUPFAM" id="SSF48264">
    <property type="entry name" value="Cytochrome P450"/>
    <property type="match status" value="1"/>
</dbReference>
<keyword evidence="14" id="KW-1185">Reference proteome</keyword>
<keyword evidence="5 13" id="KW-0349">Heme</keyword>
<gene>
    <name evidence="15" type="primary">LOC108557963</name>
</gene>
<dbReference type="InterPro" id="IPR002401">
    <property type="entry name" value="Cyt_P450_E_grp-I"/>
</dbReference>
<evidence type="ECO:0000256" key="7">
    <source>
        <dbReference type="ARBA" id="ARBA00022824"/>
    </source>
</evidence>
<dbReference type="PANTHER" id="PTHR24292:SF54">
    <property type="entry name" value="CYP9F3-RELATED"/>
    <property type="match status" value="1"/>
</dbReference>
<evidence type="ECO:0000256" key="10">
    <source>
        <dbReference type="ARBA" id="ARBA00023004"/>
    </source>
</evidence>
<evidence type="ECO:0000256" key="6">
    <source>
        <dbReference type="ARBA" id="ARBA00022723"/>
    </source>
</evidence>
<dbReference type="GeneID" id="108557963"/>
<dbReference type="PANTHER" id="PTHR24292">
    <property type="entry name" value="CYTOCHROME P450"/>
    <property type="match status" value="1"/>
</dbReference>
<evidence type="ECO:0000256" key="12">
    <source>
        <dbReference type="ARBA" id="ARBA00023136"/>
    </source>
</evidence>
<keyword evidence="12" id="KW-0472">Membrane</keyword>
<dbReference type="Pfam" id="PF00067">
    <property type="entry name" value="p450"/>
    <property type="match status" value="1"/>
</dbReference>
<comment type="similarity">
    <text evidence="4 13">Belongs to the cytochrome P450 family.</text>
</comment>
<comment type="cofactor">
    <cofactor evidence="1">
        <name>heme</name>
        <dbReference type="ChEBI" id="CHEBI:30413"/>
    </cofactor>
</comment>
<dbReference type="PRINTS" id="PR00385">
    <property type="entry name" value="P450"/>
</dbReference>
<keyword evidence="11 13" id="KW-0503">Monooxygenase</keyword>
<evidence type="ECO:0000256" key="3">
    <source>
        <dbReference type="ARBA" id="ARBA00004406"/>
    </source>
</evidence>
<dbReference type="InterPro" id="IPR001128">
    <property type="entry name" value="Cyt_P450"/>
</dbReference>
<accession>A0ABM1M6K4</accession>
<evidence type="ECO:0000256" key="8">
    <source>
        <dbReference type="ARBA" id="ARBA00022848"/>
    </source>
</evidence>
<dbReference type="Proteomes" id="UP000695000">
    <property type="component" value="Unplaced"/>
</dbReference>
<dbReference type="RefSeq" id="XP_017770204.1">
    <property type="nucleotide sequence ID" value="XM_017914715.1"/>
</dbReference>
<proteinExistence type="inferred from homology"/>
<organism evidence="14 15">
    <name type="scientific">Nicrophorus vespilloides</name>
    <name type="common">Boreal carrion beetle</name>
    <dbReference type="NCBI Taxonomy" id="110193"/>
    <lineage>
        <taxon>Eukaryota</taxon>
        <taxon>Metazoa</taxon>
        <taxon>Ecdysozoa</taxon>
        <taxon>Arthropoda</taxon>
        <taxon>Hexapoda</taxon>
        <taxon>Insecta</taxon>
        <taxon>Pterygota</taxon>
        <taxon>Neoptera</taxon>
        <taxon>Endopterygota</taxon>
        <taxon>Coleoptera</taxon>
        <taxon>Polyphaga</taxon>
        <taxon>Staphyliniformia</taxon>
        <taxon>Silphidae</taxon>
        <taxon>Nicrophorinae</taxon>
        <taxon>Nicrophorus</taxon>
    </lineage>
</organism>
<dbReference type="InterPro" id="IPR050476">
    <property type="entry name" value="Insect_CytP450_Detox"/>
</dbReference>
<comment type="subcellular location">
    <subcellularLocation>
        <location evidence="3">Endoplasmic reticulum membrane</location>
        <topology evidence="3">Peripheral membrane protein</topology>
    </subcellularLocation>
    <subcellularLocation>
        <location evidence="2">Microsome membrane</location>
        <topology evidence="2">Peripheral membrane protein</topology>
    </subcellularLocation>
</comment>
<dbReference type="PRINTS" id="PR00463">
    <property type="entry name" value="EP450I"/>
</dbReference>
<evidence type="ECO:0000256" key="11">
    <source>
        <dbReference type="ARBA" id="ARBA00023033"/>
    </source>
</evidence>
<evidence type="ECO:0000256" key="4">
    <source>
        <dbReference type="ARBA" id="ARBA00010617"/>
    </source>
</evidence>
<evidence type="ECO:0000256" key="2">
    <source>
        <dbReference type="ARBA" id="ARBA00004174"/>
    </source>
</evidence>
<dbReference type="Gene3D" id="1.10.630.10">
    <property type="entry name" value="Cytochrome P450"/>
    <property type="match status" value="1"/>
</dbReference>
<reference evidence="15" key="1">
    <citation type="submission" date="2025-08" db="UniProtKB">
        <authorList>
            <consortium name="RefSeq"/>
        </authorList>
    </citation>
    <scope>IDENTIFICATION</scope>
    <source>
        <tissue evidence="15">Whole Larva</tissue>
    </source>
</reference>
<dbReference type="InterPro" id="IPR017972">
    <property type="entry name" value="Cyt_P450_CS"/>
</dbReference>
<protein>
    <submittedName>
        <fullName evidence="15">Cytochrome P450 9e2-like isoform X1</fullName>
    </submittedName>
</protein>
<keyword evidence="9 13" id="KW-0560">Oxidoreductase</keyword>
<evidence type="ECO:0000313" key="15">
    <source>
        <dbReference type="RefSeq" id="XP_017770204.1"/>
    </source>
</evidence>
<keyword evidence="8" id="KW-0492">Microsome</keyword>
<evidence type="ECO:0000256" key="5">
    <source>
        <dbReference type="ARBA" id="ARBA00022617"/>
    </source>
</evidence>
<keyword evidence="7" id="KW-0256">Endoplasmic reticulum</keyword>
<dbReference type="CDD" id="cd11056">
    <property type="entry name" value="CYP6-like"/>
    <property type="match status" value="1"/>
</dbReference>
<keyword evidence="10 13" id="KW-0408">Iron</keyword>